<evidence type="ECO:0000256" key="3">
    <source>
        <dbReference type="ARBA" id="ARBA00022578"/>
    </source>
</evidence>
<dbReference type="Pfam" id="PF07282">
    <property type="entry name" value="Cas12f1-like_TNB"/>
    <property type="match status" value="1"/>
</dbReference>
<gene>
    <name evidence="8" type="ORF">FC83_GL001537</name>
</gene>
<dbReference type="PANTHER" id="PTHR30405">
    <property type="entry name" value="TRANSPOSASE"/>
    <property type="match status" value="1"/>
</dbReference>
<dbReference type="GO" id="GO:0003677">
    <property type="term" value="F:DNA binding"/>
    <property type="evidence" value="ECO:0007669"/>
    <property type="project" value="UniProtKB-KW"/>
</dbReference>
<keyword evidence="5" id="KW-0233">DNA recombination</keyword>
<reference evidence="8 9" key="1">
    <citation type="journal article" date="2015" name="Genome Announc.">
        <title>Expanding the biotechnology potential of lactobacilli through comparative genomics of 213 strains and associated genera.</title>
        <authorList>
            <person name="Sun Z."/>
            <person name="Harris H.M."/>
            <person name="McCann A."/>
            <person name="Guo C."/>
            <person name="Argimon S."/>
            <person name="Zhang W."/>
            <person name="Yang X."/>
            <person name="Jeffery I.B."/>
            <person name="Cooney J.C."/>
            <person name="Kagawa T.F."/>
            <person name="Liu W."/>
            <person name="Song Y."/>
            <person name="Salvetti E."/>
            <person name="Wrobel A."/>
            <person name="Rasinkangas P."/>
            <person name="Parkhill J."/>
            <person name="Rea M.C."/>
            <person name="O'Sullivan O."/>
            <person name="Ritari J."/>
            <person name="Douillard F.P."/>
            <person name="Paul Ross R."/>
            <person name="Yang R."/>
            <person name="Briner A.E."/>
            <person name="Felis G.E."/>
            <person name="de Vos W.M."/>
            <person name="Barrangou R."/>
            <person name="Klaenhammer T.R."/>
            <person name="Caufield P.W."/>
            <person name="Cui Y."/>
            <person name="Zhang H."/>
            <person name="O'Toole P.W."/>
        </authorList>
    </citation>
    <scope>NUCLEOTIDE SEQUENCE [LARGE SCALE GENOMIC DNA]</scope>
    <source>
        <strain evidence="8 9">DSM 18527</strain>
    </source>
</reference>
<dbReference type="PANTHER" id="PTHR30405:SF11">
    <property type="entry name" value="RNA-GUIDED DNA ENDONUCLEASE RV2885C-RELATED"/>
    <property type="match status" value="1"/>
</dbReference>
<comment type="similarity">
    <text evidence="2">In the N-terminal section; belongs to the transposase 2 family.</text>
</comment>
<dbReference type="AlphaFoldDB" id="A0A0R1XTG6"/>
<protein>
    <submittedName>
        <fullName evidence="8">Transposase IS607 family protein</fullName>
    </submittedName>
</protein>
<evidence type="ECO:0000259" key="6">
    <source>
        <dbReference type="Pfam" id="PF01385"/>
    </source>
</evidence>
<evidence type="ECO:0000256" key="4">
    <source>
        <dbReference type="ARBA" id="ARBA00023125"/>
    </source>
</evidence>
<evidence type="ECO:0000256" key="2">
    <source>
        <dbReference type="ARBA" id="ARBA00011044"/>
    </source>
</evidence>
<dbReference type="GO" id="GO:0032196">
    <property type="term" value="P:transposition"/>
    <property type="evidence" value="ECO:0007669"/>
    <property type="project" value="UniProtKB-KW"/>
</dbReference>
<sequence length="417" mass="48133">MVKMLLSLTVKAKLKLDNATDAAKFQETSEQYRSACNHVSEYIFNNGFELSILKIHKKLYRDLRQQFRLKSQLAISAIKTTVARYKTVQTQLRRKPMAYATGKKDKKGKEIYLKVPRDLHWLWKPIRFQRPQADLVRNRDWSIVANGEKLSINTLQGRVKARFVLKTGFEQYLDGTWEFGGAKLIKSGTNWFLHIAVNKEFPELARTDMQHVVGLDRGIRQLVTTYDEQGKTTFFNGQATNHKRRHYKALRASLQKHNTRNSKRRIRQMGNKENRWMTDLNHQLSKTLVAKYGPNTLFVLEDLVNVRFATEKATKDTRYEKVSWAFYQLEQLLTYKAIQAGAAVITVSAAYTSQRCPACGEIKKTNRNHQLHAYQCSNCGYQSNDDRVGAMNIQFLGTQYIAGVKKPKLKKKKSANG</sequence>
<dbReference type="Pfam" id="PF01385">
    <property type="entry name" value="OrfB_IS605"/>
    <property type="match status" value="1"/>
</dbReference>
<proteinExistence type="inferred from homology"/>
<evidence type="ECO:0000313" key="8">
    <source>
        <dbReference type="EMBL" id="KRM30406.1"/>
    </source>
</evidence>
<feature type="domain" description="Cas12f1-like TNB" evidence="7">
    <location>
        <begin position="326"/>
        <end position="393"/>
    </location>
</feature>
<dbReference type="PATRIC" id="fig|1423734.3.peg.1555"/>
<accession>A0A0R1XTG6</accession>
<organism evidence="8 9">
    <name type="scientific">Agrilactobacillus composti DSM 18527 = JCM 14202</name>
    <dbReference type="NCBI Taxonomy" id="1423734"/>
    <lineage>
        <taxon>Bacteria</taxon>
        <taxon>Bacillati</taxon>
        <taxon>Bacillota</taxon>
        <taxon>Bacilli</taxon>
        <taxon>Lactobacillales</taxon>
        <taxon>Lactobacillaceae</taxon>
        <taxon>Agrilactobacillus</taxon>
    </lineage>
</organism>
<feature type="domain" description="Probable transposase IS891/IS1136/IS1341" evidence="6">
    <location>
        <begin position="204"/>
        <end position="299"/>
    </location>
</feature>
<dbReference type="InterPro" id="IPR051399">
    <property type="entry name" value="RNA-guided_DNA_endo/Transpos"/>
</dbReference>
<comment type="caution">
    <text evidence="8">The sequence shown here is derived from an EMBL/GenBank/DDBJ whole genome shotgun (WGS) entry which is preliminary data.</text>
</comment>
<dbReference type="InterPro" id="IPR001959">
    <property type="entry name" value="Transposase"/>
</dbReference>
<dbReference type="Proteomes" id="UP000051236">
    <property type="component" value="Unassembled WGS sequence"/>
</dbReference>
<evidence type="ECO:0000259" key="7">
    <source>
        <dbReference type="Pfam" id="PF07282"/>
    </source>
</evidence>
<dbReference type="InterPro" id="IPR010095">
    <property type="entry name" value="Cas12f1-like_TNB"/>
</dbReference>
<dbReference type="GO" id="GO:0006310">
    <property type="term" value="P:DNA recombination"/>
    <property type="evidence" value="ECO:0007669"/>
    <property type="project" value="UniProtKB-KW"/>
</dbReference>
<keyword evidence="9" id="KW-1185">Reference proteome</keyword>
<evidence type="ECO:0000256" key="1">
    <source>
        <dbReference type="ARBA" id="ARBA00008761"/>
    </source>
</evidence>
<keyword evidence="4" id="KW-0238">DNA-binding</keyword>
<keyword evidence="3" id="KW-0815">Transposition</keyword>
<evidence type="ECO:0000256" key="5">
    <source>
        <dbReference type="ARBA" id="ARBA00023172"/>
    </source>
</evidence>
<dbReference type="NCBIfam" id="NF040570">
    <property type="entry name" value="guided_TnpB"/>
    <property type="match status" value="1"/>
</dbReference>
<comment type="similarity">
    <text evidence="1">In the C-terminal section; belongs to the transposase 35 family.</text>
</comment>
<name>A0A0R1XTG6_9LACO</name>
<dbReference type="EMBL" id="AZGA01000088">
    <property type="protein sequence ID" value="KRM30406.1"/>
    <property type="molecule type" value="Genomic_DNA"/>
</dbReference>
<evidence type="ECO:0000313" key="9">
    <source>
        <dbReference type="Proteomes" id="UP000051236"/>
    </source>
</evidence>
<dbReference type="NCBIfam" id="TIGR01766">
    <property type="entry name" value="IS200/IS605 family accessory protein TnpB-like domain"/>
    <property type="match status" value="1"/>
</dbReference>
<dbReference type="eggNOG" id="COG0675">
    <property type="taxonomic scope" value="Bacteria"/>
</dbReference>